<dbReference type="GO" id="GO:0004519">
    <property type="term" value="F:endonuclease activity"/>
    <property type="evidence" value="ECO:0007669"/>
    <property type="project" value="UniProtKB-KW"/>
</dbReference>
<evidence type="ECO:0000256" key="2">
    <source>
        <dbReference type="ARBA" id="ARBA00022649"/>
    </source>
</evidence>
<evidence type="ECO:0000256" key="3">
    <source>
        <dbReference type="ARBA" id="ARBA00022722"/>
    </source>
</evidence>
<evidence type="ECO:0008006" key="10">
    <source>
        <dbReference type="Google" id="ProtNLM"/>
    </source>
</evidence>
<sequence length="92" mass="10127">MPKLPYVSGTQAIRALERLGFSVVRQRGSHVILRRGASGCVVTQSSRAENWHIGRNPQAGRRHGRGICECIALKNITRQTNQRANGGEMDTS</sequence>
<dbReference type="GO" id="GO:0003729">
    <property type="term" value="F:mRNA binding"/>
    <property type="evidence" value="ECO:0007669"/>
    <property type="project" value="InterPro"/>
</dbReference>
<dbReference type="InterPro" id="IPR038570">
    <property type="entry name" value="HicA_sf"/>
</dbReference>
<dbReference type="GO" id="GO:0016787">
    <property type="term" value="F:hydrolase activity"/>
    <property type="evidence" value="ECO:0007669"/>
    <property type="project" value="UniProtKB-KW"/>
</dbReference>
<keyword evidence="4" id="KW-0255">Endonuclease</keyword>
<evidence type="ECO:0000256" key="7">
    <source>
        <dbReference type="ARBA" id="ARBA00023016"/>
    </source>
</evidence>
<dbReference type="KEGG" id="nst:Nstercoris_01472"/>
<keyword evidence="2" id="KW-1277">Toxin-antitoxin system</keyword>
<keyword evidence="3" id="KW-0540">Nuclease</keyword>
<comment type="similarity">
    <text evidence="1">Belongs to the HicA mRNA interferase family.</text>
</comment>
<dbReference type="EMBL" id="AP019755">
    <property type="protein sequence ID" value="BBL35210.1"/>
    <property type="molecule type" value="Genomic_DNA"/>
</dbReference>
<protein>
    <recommendedName>
        <fullName evidence="10">Addiction module toxin, HicA family</fullName>
    </recommendedName>
</protein>
<keyword evidence="9" id="KW-1185">Reference proteome</keyword>
<name>A0A4Y1YM36_9PROT</name>
<dbReference type="Pfam" id="PF07927">
    <property type="entry name" value="HicA_toxin"/>
    <property type="match status" value="1"/>
</dbReference>
<evidence type="ECO:0000256" key="1">
    <source>
        <dbReference type="ARBA" id="ARBA00006620"/>
    </source>
</evidence>
<evidence type="ECO:0000256" key="6">
    <source>
        <dbReference type="ARBA" id="ARBA00022884"/>
    </source>
</evidence>
<evidence type="ECO:0000313" key="8">
    <source>
        <dbReference type="EMBL" id="BBL35210.1"/>
    </source>
</evidence>
<evidence type="ECO:0000313" key="9">
    <source>
        <dbReference type="Proteomes" id="UP000316473"/>
    </source>
</evidence>
<keyword evidence="6" id="KW-0694">RNA-binding</keyword>
<keyword evidence="5" id="KW-0378">Hydrolase</keyword>
<proteinExistence type="inferred from homology"/>
<dbReference type="SUPFAM" id="SSF54786">
    <property type="entry name" value="YcfA/nrd intein domain"/>
    <property type="match status" value="1"/>
</dbReference>
<keyword evidence="7" id="KW-0346">Stress response</keyword>
<evidence type="ECO:0000256" key="4">
    <source>
        <dbReference type="ARBA" id="ARBA00022759"/>
    </source>
</evidence>
<organism evidence="8 9">
    <name type="scientific">Nitrosomonas stercoris</name>
    <dbReference type="NCBI Taxonomy" id="1444684"/>
    <lineage>
        <taxon>Bacteria</taxon>
        <taxon>Pseudomonadati</taxon>
        <taxon>Pseudomonadota</taxon>
        <taxon>Betaproteobacteria</taxon>
        <taxon>Nitrosomonadales</taxon>
        <taxon>Nitrosomonadaceae</taxon>
        <taxon>Nitrosomonas</taxon>
    </lineage>
</organism>
<evidence type="ECO:0000256" key="5">
    <source>
        <dbReference type="ARBA" id="ARBA00022801"/>
    </source>
</evidence>
<gene>
    <name evidence="8" type="ORF">Nstercoris_01472</name>
</gene>
<accession>A0A4Y1YM36</accession>
<dbReference type="InterPro" id="IPR012933">
    <property type="entry name" value="HicA_mRNA_interferase"/>
</dbReference>
<dbReference type="Proteomes" id="UP000316473">
    <property type="component" value="Chromosome"/>
</dbReference>
<dbReference type="Gene3D" id="3.30.920.30">
    <property type="entry name" value="Hypothetical protein"/>
    <property type="match status" value="1"/>
</dbReference>
<reference evidence="8 9" key="1">
    <citation type="submission" date="2019-06" db="EMBL/GenBank/DDBJ databases">
        <title>Nitrosomonas stercoris KYUHI-S whole genome shotgun sequence.</title>
        <authorList>
            <person name="Nakagawa T."/>
            <person name="Tsuchiya Y."/>
            <person name="Takahashi R."/>
        </authorList>
    </citation>
    <scope>NUCLEOTIDE SEQUENCE [LARGE SCALE GENOMIC DNA]</scope>
    <source>
        <strain evidence="8 9">KYUHI-S</strain>
    </source>
</reference>
<dbReference type="AlphaFoldDB" id="A0A4Y1YM36"/>